<accession>W7TKL3</accession>
<dbReference type="Proteomes" id="UP000019335">
    <property type="component" value="Unassembled WGS sequence"/>
</dbReference>
<organism evidence="2 3">
    <name type="scientific">Nannochloropsis gaditana</name>
    <dbReference type="NCBI Taxonomy" id="72520"/>
    <lineage>
        <taxon>Eukaryota</taxon>
        <taxon>Sar</taxon>
        <taxon>Stramenopiles</taxon>
        <taxon>Ochrophyta</taxon>
        <taxon>Eustigmatophyceae</taxon>
        <taxon>Eustigmatales</taxon>
        <taxon>Monodopsidaceae</taxon>
        <taxon>Nannochloropsis</taxon>
    </lineage>
</organism>
<feature type="compositionally biased region" description="Gly residues" evidence="1">
    <location>
        <begin position="41"/>
        <end position="57"/>
    </location>
</feature>
<feature type="non-terminal residue" evidence="2">
    <location>
        <position position="1"/>
    </location>
</feature>
<keyword evidence="3" id="KW-1185">Reference proteome</keyword>
<protein>
    <submittedName>
        <fullName evidence="2">Uncharacterized protein</fullName>
    </submittedName>
</protein>
<dbReference type="OrthoDB" id="10602615at2759"/>
<gene>
    <name evidence="2" type="ORF">Naga_101591g1</name>
</gene>
<evidence type="ECO:0000313" key="3">
    <source>
        <dbReference type="Proteomes" id="UP000019335"/>
    </source>
</evidence>
<dbReference type="EMBL" id="AZIL01002531">
    <property type="protein sequence ID" value="EWM21289.1"/>
    <property type="molecule type" value="Genomic_DNA"/>
</dbReference>
<name>W7TKL3_9STRA</name>
<feature type="region of interest" description="Disordered" evidence="1">
    <location>
        <begin position="38"/>
        <end position="185"/>
    </location>
</feature>
<comment type="caution">
    <text evidence="2">The sequence shown here is derived from an EMBL/GenBank/DDBJ whole genome shotgun (WGS) entry which is preliminary data.</text>
</comment>
<feature type="compositionally biased region" description="Gly residues" evidence="1">
    <location>
        <begin position="94"/>
        <end position="108"/>
    </location>
</feature>
<evidence type="ECO:0000256" key="1">
    <source>
        <dbReference type="SAM" id="MobiDB-lite"/>
    </source>
</evidence>
<feature type="compositionally biased region" description="Basic and acidic residues" evidence="1">
    <location>
        <begin position="81"/>
        <end position="93"/>
    </location>
</feature>
<evidence type="ECO:0000313" key="2">
    <source>
        <dbReference type="EMBL" id="EWM21289.1"/>
    </source>
</evidence>
<dbReference type="AlphaFoldDB" id="W7TKL3"/>
<feature type="compositionally biased region" description="Low complexity" evidence="1">
    <location>
        <begin position="120"/>
        <end position="169"/>
    </location>
</feature>
<feature type="compositionally biased region" description="Low complexity" evidence="1">
    <location>
        <begin position="348"/>
        <end position="359"/>
    </location>
</feature>
<sequence length="445" mass="47237">PLSPRYLHLCVRPMYELETLLRTSLAHSKSITRTLAQIQPLGGGEGGGGGGRGGGGKLITPMKKVRPYQVKTATDWLQGGPRHEGGRSEEGGREGGGGARGEGRGGGGRGRESQAGGGSAPFAPSSPSSFPPSRTSSSFPPPNSVSLASSLPVPSPSPSFSSPPSSTTPLLPPPLPSPLLDQPSPSLVEAKDEKAPLQHRSLLPHHLTPLLSSMEAAFFAQHPNLHRYADLALQATVKNARALALARTSPLSFLPPHDPSSSFPPPHVLSSLRACLRSFYAARLPSCLDAMARPSLPLTLVHMAATLTVQHAHASAVDPILEEVTSLFQSHHAHTRAHARRSHENAFLSLSSPSPSLPSSLPPSAPPSLWLRTTQRRLQSLRSMMESAPWLEMSDLVRVLRKVLAVMEEEGGLEGGEDEEEVEDWMVTSSALVALLVRAGGRCWG</sequence>
<reference evidence="2 3" key="1">
    <citation type="journal article" date="2014" name="Mol. Plant">
        <title>Chromosome Scale Genome Assembly and Transcriptome Profiling of Nannochloropsis gaditana in Nitrogen Depletion.</title>
        <authorList>
            <person name="Corteggiani Carpinelli E."/>
            <person name="Telatin A."/>
            <person name="Vitulo N."/>
            <person name="Forcato C."/>
            <person name="D'Angelo M."/>
            <person name="Schiavon R."/>
            <person name="Vezzi A."/>
            <person name="Giacometti G.M."/>
            <person name="Morosinotto T."/>
            <person name="Valle G."/>
        </authorList>
    </citation>
    <scope>NUCLEOTIDE SEQUENCE [LARGE SCALE GENOMIC DNA]</scope>
    <source>
        <strain evidence="2 3">B-31</strain>
    </source>
</reference>
<proteinExistence type="predicted"/>
<feature type="region of interest" description="Disordered" evidence="1">
    <location>
        <begin position="342"/>
        <end position="366"/>
    </location>
</feature>